<organism evidence="1">
    <name type="scientific">marine sediment metagenome</name>
    <dbReference type="NCBI Taxonomy" id="412755"/>
    <lineage>
        <taxon>unclassified sequences</taxon>
        <taxon>metagenomes</taxon>
        <taxon>ecological metagenomes</taxon>
    </lineage>
</organism>
<proteinExistence type="predicted"/>
<name>A0A0F8Y6T3_9ZZZZ</name>
<dbReference type="EMBL" id="LAZR01055150">
    <property type="protein sequence ID" value="KKK77033.1"/>
    <property type="molecule type" value="Genomic_DNA"/>
</dbReference>
<evidence type="ECO:0000313" key="1">
    <source>
        <dbReference type="EMBL" id="KKK77033.1"/>
    </source>
</evidence>
<sequence>MKHEIKIKMEFKDRDTILQSVDFKKTPSKAIATAISILLAELKNRGERFWNPDSTENL</sequence>
<reference evidence="1" key="1">
    <citation type="journal article" date="2015" name="Nature">
        <title>Complex archaea that bridge the gap between prokaryotes and eukaryotes.</title>
        <authorList>
            <person name="Spang A."/>
            <person name="Saw J.H."/>
            <person name="Jorgensen S.L."/>
            <person name="Zaremba-Niedzwiedzka K."/>
            <person name="Martijn J."/>
            <person name="Lind A.E."/>
            <person name="van Eijk R."/>
            <person name="Schleper C."/>
            <person name="Guy L."/>
            <person name="Ettema T.J."/>
        </authorList>
    </citation>
    <scope>NUCLEOTIDE SEQUENCE</scope>
</reference>
<gene>
    <name evidence="1" type="ORF">LCGC14_2857680</name>
</gene>
<dbReference type="AlphaFoldDB" id="A0A0F8Y6T3"/>
<protein>
    <submittedName>
        <fullName evidence="1">Uncharacterized protein</fullName>
    </submittedName>
</protein>
<accession>A0A0F8Y6T3</accession>
<comment type="caution">
    <text evidence="1">The sequence shown here is derived from an EMBL/GenBank/DDBJ whole genome shotgun (WGS) entry which is preliminary data.</text>
</comment>